<organism evidence="1 2">
    <name type="scientific">Pleurotus eryngii</name>
    <name type="common">Boletus of the steppes</name>
    <dbReference type="NCBI Taxonomy" id="5323"/>
    <lineage>
        <taxon>Eukaryota</taxon>
        <taxon>Fungi</taxon>
        <taxon>Dikarya</taxon>
        <taxon>Basidiomycota</taxon>
        <taxon>Agaricomycotina</taxon>
        <taxon>Agaricomycetes</taxon>
        <taxon>Agaricomycetidae</taxon>
        <taxon>Agaricales</taxon>
        <taxon>Pleurotineae</taxon>
        <taxon>Pleurotaceae</taxon>
        <taxon>Pleurotus</taxon>
    </lineage>
</organism>
<evidence type="ECO:0000313" key="2">
    <source>
        <dbReference type="Proteomes" id="UP000807025"/>
    </source>
</evidence>
<name>A0A9P6D9H0_PLEER</name>
<comment type="caution">
    <text evidence="1">The sequence shown here is derived from an EMBL/GenBank/DDBJ whole genome shotgun (WGS) entry which is preliminary data.</text>
</comment>
<gene>
    <name evidence="1" type="ORF">BDN71DRAFT_604487</name>
</gene>
<protein>
    <submittedName>
        <fullName evidence="1">Uncharacterized protein</fullName>
    </submittedName>
</protein>
<accession>A0A9P6D9H0</accession>
<proteinExistence type="predicted"/>
<sequence length="179" mass="19663">MWREGNGTEGGRVESACEHLDVRSLSAPRLSQWREQVCHKCHDAPGQRSAQLKPIFAWIEQSQKSTHPGPCQPLAGLIIQSSLSLPALLEPTPASSAFQQALFLSTWASPMFSSASALLDTPIFPHTSTCICICYPYSLPPLLLEKRTWRGDHLSFSLPPCHGPERGLVRQVIATMGCD</sequence>
<dbReference type="EMBL" id="MU154759">
    <property type="protein sequence ID" value="KAF9487658.1"/>
    <property type="molecule type" value="Genomic_DNA"/>
</dbReference>
<dbReference type="Proteomes" id="UP000807025">
    <property type="component" value="Unassembled WGS sequence"/>
</dbReference>
<reference evidence="1" key="1">
    <citation type="submission" date="2020-11" db="EMBL/GenBank/DDBJ databases">
        <authorList>
            <consortium name="DOE Joint Genome Institute"/>
            <person name="Ahrendt S."/>
            <person name="Riley R."/>
            <person name="Andreopoulos W."/>
            <person name="Labutti K."/>
            <person name="Pangilinan J."/>
            <person name="Ruiz-Duenas F.J."/>
            <person name="Barrasa J.M."/>
            <person name="Sanchez-Garcia M."/>
            <person name="Camarero S."/>
            <person name="Miyauchi S."/>
            <person name="Serrano A."/>
            <person name="Linde D."/>
            <person name="Babiker R."/>
            <person name="Drula E."/>
            <person name="Ayuso-Fernandez I."/>
            <person name="Pacheco R."/>
            <person name="Padilla G."/>
            <person name="Ferreira P."/>
            <person name="Barriuso J."/>
            <person name="Kellner H."/>
            <person name="Castanera R."/>
            <person name="Alfaro M."/>
            <person name="Ramirez L."/>
            <person name="Pisabarro A.G."/>
            <person name="Kuo A."/>
            <person name="Tritt A."/>
            <person name="Lipzen A."/>
            <person name="He G."/>
            <person name="Yan M."/>
            <person name="Ng V."/>
            <person name="Cullen D."/>
            <person name="Martin F."/>
            <person name="Rosso M.-N."/>
            <person name="Henrissat B."/>
            <person name="Hibbett D."/>
            <person name="Martinez A.T."/>
            <person name="Grigoriev I.V."/>
        </authorList>
    </citation>
    <scope>NUCLEOTIDE SEQUENCE</scope>
    <source>
        <strain evidence="1">ATCC 90797</strain>
    </source>
</reference>
<dbReference type="AlphaFoldDB" id="A0A9P6D9H0"/>
<evidence type="ECO:0000313" key="1">
    <source>
        <dbReference type="EMBL" id="KAF9487658.1"/>
    </source>
</evidence>
<keyword evidence="2" id="KW-1185">Reference proteome</keyword>